<dbReference type="EMBL" id="KB096742">
    <property type="protein sequence ID" value="ESO01788.1"/>
    <property type="molecule type" value="Genomic_DNA"/>
</dbReference>
<proteinExistence type="predicted"/>
<organism evidence="2 3">
    <name type="scientific">Helobdella robusta</name>
    <name type="common">Californian leech</name>
    <dbReference type="NCBI Taxonomy" id="6412"/>
    <lineage>
        <taxon>Eukaryota</taxon>
        <taxon>Metazoa</taxon>
        <taxon>Spiralia</taxon>
        <taxon>Lophotrochozoa</taxon>
        <taxon>Annelida</taxon>
        <taxon>Clitellata</taxon>
        <taxon>Hirudinea</taxon>
        <taxon>Rhynchobdellida</taxon>
        <taxon>Glossiphoniidae</taxon>
        <taxon>Helobdella</taxon>
    </lineage>
</organism>
<accession>T1EQW8</accession>
<dbReference type="HOGENOM" id="CLU_1733482_0_0_1"/>
<dbReference type="EMBL" id="AMQM01000715">
    <property type="status" value="NOT_ANNOTATED_CDS"/>
    <property type="molecule type" value="Genomic_DNA"/>
</dbReference>
<dbReference type="CTD" id="20198968"/>
<dbReference type="Proteomes" id="UP000015101">
    <property type="component" value="Unassembled WGS sequence"/>
</dbReference>
<evidence type="ECO:0000313" key="1">
    <source>
        <dbReference type="EMBL" id="ESO01788.1"/>
    </source>
</evidence>
<dbReference type="InParanoid" id="T1EQW8"/>
<name>T1EQW8_HELRO</name>
<evidence type="ECO:0000313" key="2">
    <source>
        <dbReference type="EnsemblMetazoa" id="HelroP160950"/>
    </source>
</evidence>
<evidence type="ECO:0000313" key="3">
    <source>
        <dbReference type="Proteomes" id="UP000015101"/>
    </source>
</evidence>
<dbReference type="RefSeq" id="XP_009019196.1">
    <property type="nucleotide sequence ID" value="XM_009020948.1"/>
</dbReference>
<gene>
    <name evidence="2" type="primary">20198968</name>
    <name evidence="1" type="ORF">HELRODRAFT_160950</name>
</gene>
<dbReference type="KEGG" id="hro:HELRODRAFT_160950"/>
<dbReference type="EnsemblMetazoa" id="HelroT160950">
    <property type="protein sequence ID" value="HelroP160950"/>
    <property type="gene ID" value="HelroG160950"/>
</dbReference>
<protein>
    <submittedName>
        <fullName evidence="1 2">Uncharacterized protein</fullName>
    </submittedName>
</protein>
<reference evidence="1 3" key="2">
    <citation type="journal article" date="2013" name="Nature">
        <title>Insights into bilaterian evolution from three spiralian genomes.</title>
        <authorList>
            <person name="Simakov O."/>
            <person name="Marletaz F."/>
            <person name="Cho S.J."/>
            <person name="Edsinger-Gonzales E."/>
            <person name="Havlak P."/>
            <person name="Hellsten U."/>
            <person name="Kuo D.H."/>
            <person name="Larsson T."/>
            <person name="Lv J."/>
            <person name="Arendt D."/>
            <person name="Savage R."/>
            <person name="Osoegawa K."/>
            <person name="de Jong P."/>
            <person name="Grimwood J."/>
            <person name="Chapman J.A."/>
            <person name="Shapiro H."/>
            <person name="Aerts A."/>
            <person name="Otillar R.P."/>
            <person name="Terry A.Y."/>
            <person name="Boore J.L."/>
            <person name="Grigoriev I.V."/>
            <person name="Lindberg D.R."/>
            <person name="Seaver E.C."/>
            <person name="Weisblat D.A."/>
            <person name="Putnam N.H."/>
            <person name="Rokhsar D.S."/>
        </authorList>
    </citation>
    <scope>NUCLEOTIDE SEQUENCE</scope>
</reference>
<keyword evidence="3" id="KW-1185">Reference proteome</keyword>
<sequence length="151" mass="17333">MPGELSKDERIDDPAKRFKNEIYFATLDTLLMQLEERFHDFCEIVANFHCLDPSQFLADNTAFSTLCAMYDNDINHNEAVLEYETLKNVYESIRSSLPEDLKIHEMQRCGENFNIDIADVQASANVQWLQQLAKFDVAPGGHERISIANES</sequence>
<reference evidence="2" key="3">
    <citation type="submission" date="2015-06" db="UniProtKB">
        <authorList>
            <consortium name="EnsemblMetazoa"/>
        </authorList>
    </citation>
    <scope>IDENTIFICATION</scope>
</reference>
<dbReference type="OMA" id="GHERISI"/>
<dbReference type="AlphaFoldDB" id="T1EQW8"/>
<reference evidence="3" key="1">
    <citation type="submission" date="2012-12" db="EMBL/GenBank/DDBJ databases">
        <authorList>
            <person name="Hellsten U."/>
            <person name="Grimwood J."/>
            <person name="Chapman J.A."/>
            <person name="Shapiro H."/>
            <person name="Aerts A."/>
            <person name="Otillar R.P."/>
            <person name="Terry A.Y."/>
            <person name="Boore J.L."/>
            <person name="Simakov O."/>
            <person name="Marletaz F."/>
            <person name="Cho S.-J."/>
            <person name="Edsinger-Gonzales E."/>
            <person name="Havlak P."/>
            <person name="Kuo D.-H."/>
            <person name="Larsson T."/>
            <person name="Lv J."/>
            <person name="Arendt D."/>
            <person name="Savage R."/>
            <person name="Osoegawa K."/>
            <person name="de Jong P."/>
            <person name="Lindberg D.R."/>
            <person name="Seaver E.C."/>
            <person name="Weisblat D.A."/>
            <person name="Putnam N.H."/>
            <person name="Grigoriev I.V."/>
            <person name="Rokhsar D.S."/>
        </authorList>
    </citation>
    <scope>NUCLEOTIDE SEQUENCE</scope>
</reference>
<dbReference type="GeneID" id="20198968"/>